<dbReference type="OrthoDB" id="9773403at2"/>
<dbReference type="AlphaFoldDB" id="A0A4U1BGI4"/>
<evidence type="ECO:0000313" key="2">
    <source>
        <dbReference type="Proteomes" id="UP000305675"/>
    </source>
</evidence>
<sequence length="304" mass="32996">MQFPFYRAATPVVGIDIGSSSIKAVVLTSSEASPDYTLMIPHHDDVVAALMQVRKQLPSTIKQAVIAVAGTSVMTKMIQMDANLNDEQLEAEIEIEAENLIPHPLDDVYLDFESMGLADEPSKQNVVLAACHRDAVDQRVAWVHQGGFEANIVDVEGLALARAVATDYGDDKPIAVLELGYTKSILVKNGNFGTPEVLELAAALPDLEQELSQSQLVDWCGTLSQLLVRALSNGMVDEASDDSCAQLLLVSGGGRFHGEILTQLQKRLPMSCQSLVLERWPQGEESHHYGTAYGLALRGFCGRH</sequence>
<dbReference type="Proteomes" id="UP000305675">
    <property type="component" value="Unassembled WGS sequence"/>
</dbReference>
<comment type="caution">
    <text evidence="1">The sequence shown here is derived from an EMBL/GenBank/DDBJ whole genome shotgun (WGS) entry which is preliminary data.</text>
</comment>
<proteinExistence type="predicted"/>
<dbReference type="PANTHER" id="PTHR32432">
    <property type="entry name" value="CELL DIVISION PROTEIN FTSA-RELATED"/>
    <property type="match status" value="1"/>
</dbReference>
<dbReference type="PANTHER" id="PTHR32432:SF3">
    <property type="entry name" value="ETHANOLAMINE UTILIZATION PROTEIN EUTJ"/>
    <property type="match status" value="1"/>
</dbReference>
<organism evidence="1 2">
    <name type="scientific">Ferrimonas aestuarii</name>
    <dbReference type="NCBI Taxonomy" id="2569539"/>
    <lineage>
        <taxon>Bacteria</taxon>
        <taxon>Pseudomonadati</taxon>
        <taxon>Pseudomonadota</taxon>
        <taxon>Gammaproteobacteria</taxon>
        <taxon>Alteromonadales</taxon>
        <taxon>Ferrimonadaceae</taxon>
        <taxon>Ferrimonas</taxon>
    </lineage>
</organism>
<keyword evidence="2" id="KW-1185">Reference proteome</keyword>
<dbReference type="RefSeq" id="WP_136865407.1">
    <property type="nucleotide sequence ID" value="NZ_SWCJ01000029.1"/>
</dbReference>
<reference evidence="1 2" key="1">
    <citation type="submission" date="2019-04" db="EMBL/GenBank/DDBJ databases">
        <authorList>
            <person name="Hwang J.C."/>
        </authorList>
    </citation>
    <scope>NUCLEOTIDE SEQUENCE [LARGE SCALE GENOMIC DNA]</scope>
    <source>
        <strain evidence="1 2">IMCC35002</strain>
    </source>
</reference>
<name>A0A4U1BGI4_9GAMM</name>
<evidence type="ECO:0000313" key="1">
    <source>
        <dbReference type="EMBL" id="TKB49129.1"/>
    </source>
</evidence>
<dbReference type="Pfam" id="PF11104">
    <property type="entry name" value="PilM_2"/>
    <property type="match status" value="1"/>
</dbReference>
<dbReference type="EMBL" id="SWCJ01000029">
    <property type="protein sequence ID" value="TKB49129.1"/>
    <property type="molecule type" value="Genomic_DNA"/>
</dbReference>
<gene>
    <name evidence="1" type="ORF">FCL42_21130</name>
</gene>
<dbReference type="Gene3D" id="3.30.1490.300">
    <property type="match status" value="1"/>
</dbReference>
<dbReference type="InterPro" id="IPR005883">
    <property type="entry name" value="PilM"/>
</dbReference>
<dbReference type="InterPro" id="IPR050696">
    <property type="entry name" value="FtsA/MreB"/>
</dbReference>
<dbReference type="InterPro" id="IPR043129">
    <property type="entry name" value="ATPase_NBD"/>
</dbReference>
<dbReference type="SUPFAM" id="SSF53067">
    <property type="entry name" value="Actin-like ATPase domain"/>
    <property type="match status" value="2"/>
</dbReference>
<accession>A0A4U1BGI4</accession>
<protein>
    <recommendedName>
        <fullName evidence="3">Type IV pilus assembly protein PilM</fullName>
    </recommendedName>
</protein>
<evidence type="ECO:0008006" key="3">
    <source>
        <dbReference type="Google" id="ProtNLM"/>
    </source>
</evidence>